<gene>
    <name evidence="1" type="ORF">J2Z65_001702</name>
</gene>
<evidence type="ECO:0000313" key="1">
    <source>
        <dbReference type="EMBL" id="MBP1962503.1"/>
    </source>
</evidence>
<protein>
    <submittedName>
        <fullName evidence="1">Uncharacterized protein</fullName>
    </submittedName>
</protein>
<organism evidence="1 2">
    <name type="scientific">Paenibacillus aceris</name>
    <dbReference type="NCBI Taxonomy" id="869555"/>
    <lineage>
        <taxon>Bacteria</taxon>
        <taxon>Bacillati</taxon>
        <taxon>Bacillota</taxon>
        <taxon>Bacilli</taxon>
        <taxon>Bacillales</taxon>
        <taxon>Paenibacillaceae</taxon>
        <taxon>Paenibacillus</taxon>
    </lineage>
</organism>
<keyword evidence="2" id="KW-1185">Reference proteome</keyword>
<comment type="caution">
    <text evidence="1">The sequence shown here is derived from an EMBL/GenBank/DDBJ whole genome shotgun (WGS) entry which is preliminary data.</text>
</comment>
<dbReference type="Proteomes" id="UP001519344">
    <property type="component" value="Unassembled WGS sequence"/>
</dbReference>
<sequence>MSLFIHIYWTTVYIRSLIRRKIGVDEYGLTLVCGESRMVCGLFCQNMSDVIQ</sequence>
<reference evidence="1 2" key="1">
    <citation type="submission" date="2021-03" db="EMBL/GenBank/DDBJ databases">
        <title>Genomic Encyclopedia of Type Strains, Phase IV (KMG-IV): sequencing the most valuable type-strain genomes for metagenomic binning, comparative biology and taxonomic classification.</title>
        <authorList>
            <person name="Goeker M."/>
        </authorList>
    </citation>
    <scope>NUCLEOTIDE SEQUENCE [LARGE SCALE GENOMIC DNA]</scope>
    <source>
        <strain evidence="1 2">DSM 24950</strain>
    </source>
</reference>
<proteinExistence type="predicted"/>
<evidence type="ECO:0000313" key="2">
    <source>
        <dbReference type="Proteomes" id="UP001519344"/>
    </source>
</evidence>
<accession>A0ABS4HV50</accession>
<dbReference type="EMBL" id="JAGGKV010000003">
    <property type="protein sequence ID" value="MBP1962503.1"/>
    <property type="molecule type" value="Genomic_DNA"/>
</dbReference>
<name>A0ABS4HV50_9BACL</name>